<name>A0AAV7ARL3_ENGPU</name>
<protein>
    <recommendedName>
        <fullName evidence="6">ERCC4 domain-containing protein</fullName>
    </recommendedName>
</protein>
<dbReference type="AlphaFoldDB" id="A0AAV7ARL3"/>
<evidence type="ECO:0000256" key="1">
    <source>
        <dbReference type="ARBA" id="ARBA00022741"/>
    </source>
</evidence>
<dbReference type="PANTHER" id="PTHR14025:SF20">
    <property type="entry name" value="FANCONI ANEMIA GROUP M PROTEIN"/>
    <property type="match status" value="1"/>
</dbReference>
<reference evidence="7" key="1">
    <citation type="thesis" date="2020" institute="ProQuest LLC" country="789 East Eisenhower Parkway, Ann Arbor, MI, USA">
        <title>Comparative Genomics and Chromosome Evolution.</title>
        <authorList>
            <person name="Mudd A.B."/>
        </authorList>
    </citation>
    <scope>NUCLEOTIDE SEQUENCE</scope>
    <source>
        <strain evidence="7">237g6f4</strain>
        <tissue evidence="7">Blood</tissue>
    </source>
</reference>
<dbReference type="InterPro" id="IPR011335">
    <property type="entry name" value="Restrct_endonuc-II-like"/>
</dbReference>
<organism evidence="7 8">
    <name type="scientific">Engystomops pustulosus</name>
    <name type="common">Tungara frog</name>
    <name type="synonym">Physalaemus pustulosus</name>
    <dbReference type="NCBI Taxonomy" id="76066"/>
    <lineage>
        <taxon>Eukaryota</taxon>
        <taxon>Metazoa</taxon>
        <taxon>Chordata</taxon>
        <taxon>Craniata</taxon>
        <taxon>Vertebrata</taxon>
        <taxon>Euteleostomi</taxon>
        <taxon>Amphibia</taxon>
        <taxon>Batrachia</taxon>
        <taxon>Anura</taxon>
        <taxon>Neobatrachia</taxon>
        <taxon>Hyloidea</taxon>
        <taxon>Leptodactylidae</taxon>
        <taxon>Leiuperinae</taxon>
        <taxon>Engystomops</taxon>
    </lineage>
</organism>
<feature type="region of interest" description="Disordered" evidence="5">
    <location>
        <begin position="280"/>
        <end position="313"/>
    </location>
</feature>
<sequence>MELIEQMRLEENGCKYDEEMKALLQKDIQPLCKGTKNNKVCPTTNSKAKKKLSVTKNAKTSINSTLFNFAFEPDEDFMSTSKASKSMTSRCAEPLNTDPVVDVFEEAGPMDVYQDHDVAEDMETDYVELSTKATDLDSDIFLWQPVDAKAPSNTNCDSNCHDDDSTSLSDFFYSPSFHIGDVSIVFSDNCIDKVRHMVSRVKKFLSHSPPSLTELDSLVTVEVSAGSSPAGILSVPLTASEHLPVCLQGYHKRLSQPKILEDSPGPTEVIYGSYDHIVGSLPPKPQKKNIQGKEEAKSVVSEGPLHDPQWDDLFNSEGEETYAENDDSPPNYNHIIHEDHGKVYNIDSLCRGDTILKQPEKIEDNTINVKDSSVSNNLSLLPNQNRHGEDTDIDVPRAHSPSPSENIEYPSRLKKDELNSLPQDIDDSFDLFDEDEFAEIDHFTSSKSGTTNQPGNVGTSVNFNMFDPSLLSEDNTEQEQEDQACLKATESTKPEDDVDFDGSQELFSVNFDLGFSIEEDSLEDEDVGQPEKECVEEPISFKVPSPPKRTSTSGDLMSTPLTSGTNHFNHGAISDKLISPLSPLHPLKDKFSHTPERSHCASFFNSPAEKLNNAKTPLHTFTKPNLYTPTKKVGLQADQTPIVIRSRENQSKSKMDHSITVGSSPESEDDVVYRRKRKLTNADVLKSPETTSSECDFDSPMPAAKKRRNVLNTLDSDDETSDQPTVHCTGNGREQEEARRPKHKKQKHAAKHFFDDEAELSSDEAEFVSSDEASDLENEEDTSLVEFLNDNTQQSQGLNDSEMHGVYLKSVRSPAVGNRFKLSHRRHSMAVFSQIPEQDESYMEDSFCVEEEDEEPEEVGSSSEEEVQVDFDLLQEDSFVGGRKQYRTRRRLLLKDAQANKGQPVRKKRRIIIHDDSSDDESGKTCKVKSPPNKSTLSLTSSTKPPPNDARGHVGSGLKKKNVLDVPLKDRCQMRLHLQASLSNELDFQPDVRSSLSTNRPETLNGIIYSPEKLEHGNRKPDPCTALVKTSASTTLCILADSREISSGPEVITYLRTTHGVRVDICSLGGCDYIVSNRLSVERKSQSEFSNSANRGKLVERIQHLHSMFERVCLIVEKDRVKPGETSRLFQRTKYYDSTLSSLLGAGVQLLFSSGQEETAGLLKELASLEQRKSTAITVPTQVSGNQQEALNFYLSIPNVSYITALNLCHHFTSVRQMANSSVDVIESKGKVSKQKAEEIYRYLHYVFDPQMLQPSDKRKQSV</sequence>
<evidence type="ECO:0000313" key="8">
    <source>
        <dbReference type="Proteomes" id="UP000824782"/>
    </source>
</evidence>
<keyword evidence="2" id="KW-0378">Hydrolase</keyword>
<dbReference type="InterPro" id="IPR006166">
    <property type="entry name" value="ERCC4_domain"/>
</dbReference>
<dbReference type="GO" id="GO:0000400">
    <property type="term" value="F:four-way junction DNA binding"/>
    <property type="evidence" value="ECO:0007669"/>
    <property type="project" value="TreeGrafter"/>
</dbReference>
<feature type="compositionally biased region" description="Low complexity" evidence="5">
    <location>
        <begin position="375"/>
        <end position="385"/>
    </location>
</feature>
<feature type="compositionally biased region" description="Low complexity" evidence="5">
    <location>
        <begin position="930"/>
        <end position="943"/>
    </location>
</feature>
<dbReference type="Proteomes" id="UP000824782">
    <property type="component" value="Unassembled WGS sequence"/>
</dbReference>
<evidence type="ECO:0000259" key="6">
    <source>
        <dbReference type="SMART" id="SM00891"/>
    </source>
</evidence>
<dbReference type="SMART" id="SM00891">
    <property type="entry name" value="ERCC4"/>
    <property type="match status" value="1"/>
</dbReference>
<dbReference type="SUPFAM" id="SSF47781">
    <property type="entry name" value="RuvA domain 2-like"/>
    <property type="match status" value="1"/>
</dbReference>
<feature type="compositionally biased region" description="Basic and acidic residues" evidence="5">
    <location>
        <begin position="386"/>
        <end position="397"/>
    </location>
</feature>
<evidence type="ECO:0000313" key="7">
    <source>
        <dbReference type="EMBL" id="KAG8561428.1"/>
    </source>
</evidence>
<dbReference type="Pfam" id="PF02732">
    <property type="entry name" value="ERCC4"/>
    <property type="match status" value="1"/>
</dbReference>
<dbReference type="InterPro" id="IPR047418">
    <property type="entry name" value="XPF_nuclease_FANCM"/>
</dbReference>
<feature type="region of interest" description="Disordered" evidence="5">
    <location>
        <begin position="683"/>
        <end position="781"/>
    </location>
</feature>
<evidence type="ECO:0000256" key="5">
    <source>
        <dbReference type="SAM" id="MobiDB-lite"/>
    </source>
</evidence>
<feature type="compositionally biased region" description="Basic and acidic residues" evidence="5">
    <location>
        <begin position="912"/>
        <end position="924"/>
    </location>
</feature>
<feature type="domain" description="ERCC4" evidence="6">
    <location>
        <begin position="1037"/>
        <end position="1120"/>
    </location>
</feature>
<feature type="compositionally biased region" description="Acidic residues" evidence="5">
    <location>
        <begin position="756"/>
        <end position="766"/>
    </location>
</feature>
<keyword evidence="1" id="KW-0547">Nucleotide-binding</keyword>
<dbReference type="InterPro" id="IPR010994">
    <property type="entry name" value="RuvA_2-like"/>
</dbReference>
<evidence type="ECO:0000256" key="4">
    <source>
        <dbReference type="ARBA" id="ARBA00022840"/>
    </source>
</evidence>
<feature type="compositionally biased region" description="Basic and acidic residues" evidence="5">
    <location>
        <begin position="646"/>
        <end position="657"/>
    </location>
</feature>
<keyword evidence="8" id="KW-1185">Reference proteome</keyword>
<comment type="caution">
    <text evidence="7">The sequence shown here is derived from an EMBL/GenBank/DDBJ whole genome shotgun (WGS) entry which is preliminary data.</text>
</comment>
<feature type="region of interest" description="Disordered" evidence="5">
    <location>
        <begin position="646"/>
        <end position="671"/>
    </location>
</feature>
<keyword evidence="4" id="KW-0067">ATP-binding</keyword>
<dbReference type="GO" id="GO:0009378">
    <property type="term" value="F:four-way junction helicase activity"/>
    <property type="evidence" value="ECO:0007669"/>
    <property type="project" value="TreeGrafter"/>
</dbReference>
<dbReference type="EMBL" id="WNYA01000007">
    <property type="protein sequence ID" value="KAG8561428.1"/>
    <property type="molecule type" value="Genomic_DNA"/>
</dbReference>
<feature type="compositionally biased region" description="Acidic residues" evidence="5">
    <location>
        <begin position="772"/>
        <end position="781"/>
    </location>
</feature>
<dbReference type="GO" id="GO:0036297">
    <property type="term" value="P:interstrand cross-link repair"/>
    <property type="evidence" value="ECO:0007669"/>
    <property type="project" value="TreeGrafter"/>
</dbReference>
<accession>A0AAV7ARL3</accession>
<evidence type="ECO:0000256" key="3">
    <source>
        <dbReference type="ARBA" id="ARBA00022806"/>
    </source>
</evidence>
<keyword evidence="3" id="KW-0347">Helicase</keyword>
<feature type="compositionally biased region" description="Basic residues" evidence="5">
    <location>
        <begin position="740"/>
        <end position="751"/>
    </location>
</feature>
<feature type="region of interest" description="Disordered" evidence="5">
    <location>
        <begin position="375"/>
        <end position="417"/>
    </location>
</feature>
<dbReference type="CDD" id="cd20077">
    <property type="entry name" value="XPF_nuclease_FANCM"/>
    <property type="match status" value="1"/>
</dbReference>
<dbReference type="GO" id="GO:0016787">
    <property type="term" value="F:hydrolase activity"/>
    <property type="evidence" value="ECO:0007669"/>
    <property type="project" value="UniProtKB-KW"/>
</dbReference>
<gene>
    <name evidence="7" type="ORF">GDO81_015346</name>
</gene>
<dbReference type="Gene3D" id="3.40.50.10130">
    <property type="match status" value="1"/>
</dbReference>
<feature type="region of interest" description="Disordered" evidence="5">
    <location>
        <begin position="899"/>
        <end position="958"/>
    </location>
</feature>
<dbReference type="PANTHER" id="PTHR14025">
    <property type="entry name" value="FANCONI ANEMIA GROUP M FANCM FAMILY MEMBER"/>
    <property type="match status" value="1"/>
</dbReference>
<dbReference type="GO" id="GO:0043138">
    <property type="term" value="F:3'-5' DNA helicase activity"/>
    <property type="evidence" value="ECO:0007669"/>
    <property type="project" value="TreeGrafter"/>
</dbReference>
<dbReference type="GO" id="GO:0004518">
    <property type="term" value="F:nuclease activity"/>
    <property type="evidence" value="ECO:0007669"/>
    <property type="project" value="InterPro"/>
</dbReference>
<dbReference type="Gene3D" id="1.10.150.20">
    <property type="entry name" value="5' to 3' exonuclease, C-terminal subdomain"/>
    <property type="match status" value="1"/>
</dbReference>
<dbReference type="GO" id="GO:0045003">
    <property type="term" value="P:double-strand break repair via synthesis-dependent strand annealing"/>
    <property type="evidence" value="ECO:0007669"/>
    <property type="project" value="TreeGrafter"/>
</dbReference>
<dbReference type="SUPFAM" id="SSF52980">
    <property type="entry name" value="Restriction endonuclease-like"/>
    <property type="match status" value="1"/>
</dbReference>
<evidence type="ECO:0000256" key="2">
    <source>
        <dbReference type="ARBA" id="ARBA00022801"/>
    </source>
</evidence>
<dbReference type="GO" id="GO:0005524">
    <property type="term" value="F:ATP binding"/>
    <property type="evidence" value="ECO:0007669"/>
    <property type="project" value="UniProtKB-KW"/>
</dbReference>
<proteinExistence type="predicted"/>